<dbReference type="PANTHER" id="PTHR14269">
    <property type="entry name" value="CDP-DIACYLGLYCEROL--GLYCEROL-3-PHOSPHATE 3-PHOSPHATIDYLTRANSFERASE-RELATED"/>
    <property type="match status" value="1"/>
</dbReference>
<evidence type="ECO:0000313" key="2">
    <source>
        <dbReference type="Proteomes" id="UP001140453"/>
    </source>
</evidence>
<reference evidence="1" key="1">
    <citation type="submission" date="2022-10" db="EMBL/GenBank/DDBJ databases">
        <title>Tapping the CABI collections for fungal endophytes: first genome assemblies for Collariella, Neodidymelliopsis, Ascochyta clinopodiicola, Didymella pomorum, Didymosphaeria variabile, Neocosmospora piperis and Neocucurbitaria cava.</title>
        <authorList>
            <person name="Hill R."/>
        </authorList>
    </citation>
    <scope>NUCLEOTIDE SEQUENCE</scope>
    <source>
        <strain evidence="1">IMI 355082</strain>
    </source>
</reference>
<evidence type="ECO:0008006" key="3">
    <source>
        <dbReference type="Google" id="ProtNLM"/>
    </source>
</evidence>
<dbReference type="GO" id="GO:0046474">
    <property type="term" value="P:glycerophospholipid biosynthetic process"/>
    <property type="evidence" value="ECO:0007669"/>
    <property type="project" value="TreeGrafter"/>
</dbReference>
<dbReference type="PANTHER" id="PTHR14269:SF57">
    <property type="entry name" value="SUPERFAMILY HYDROLASE, PUTATIVE (AFU_ORTHOLOGUE AFUA_2G02580)-RELATED"/>
    <property type="match status" value="1"/>
</dbReference>
<sequence>MAQDHKENLDPHGIHTRQATQSIPKIVNFAIAFDVDGVLVRGKEAVPGAKAALERLDDNNIPYILLTNGGGHTEATHSKMVGCRLGLHIDEDQFVQSHTPFKSFIEQYQGQWVLCLGGEKTKIKELAWAYGFSPNTVLSSSDLVKQTPQIHPFSEMTLPHHTEHGKIRKSFTPDQKIAAIFVFSSPRDWCLDIQICMDLLLSEGGQLATRSSLNGDEALPNCGYQQDDQPLLYFCNPDLEWATSYAQARLAQGGFRAALEGVWNKYTNGKAPLQAWTCGKPTETSYLYAENAIENHRRKLGPDAHVPDLRTIYMVGDNPMSDIRGANIANETSYMTWRSVLVESGVYKAGTVPEHQPTAIKADVLEAVDWIVQQEMGNGVVGETCGFVRVAGEENGGESH</sequence>
<dbReference type="InterPro" id="IPR006357">
    <property type="entry name" value="HAD-SF_hydro_IIA"/>
</dbReference>
<keyword evidence="2" id="KW-1185">Reference proteome</keyword>
<dbReference type="InterPro" id="IPR050324">
    <property type="entry name" value="CDP-alcohol_PTase-I"/>
</dbReference>
<name>A0A9W8YWB2_9PEZI</name>
<protein>
    <recommendedName>
        <fullName evidence="3">HAD-superfamily hydrolase</fullName>
    </recommendedName>
</protein>
<dbReference type="InterPro" id="IPR006353">
    <property type="entry name" value="HAD-SF_hydro_IIA_CECR5"/>
</dbReference>
<dbReference type="SUPFAM" id="SSF56784">
    <property type="entry name" value="HAD-like"/>
    <property type="match status" value="1"/>
</dbReference>
<dbReference type="OrthoDB" id="270009at2759"/>
<dbReference type="EMBL" id="JAPEVB010000003">
    <property type="protein sequence ID" value="KAJ4392200.1"/>
    <property type="molecule type" value="Genomic_DNA"/>
</dbReference>
<gene>
    <name evidence="1" type="ORF">N0V93_005825</name>
</gene>
<dbReference type="Pfam" id="PF13242">
    <property type="entry name" value="Hydrolase_like"/>
    <property type="match status" value="1"/>
</dbReference>
<proteinExistence type="predicted"/>
<dbReference type="Gene3D" id="3.40.50.1000">
    <property type="entry name" value="HAD superfamily/HAD-like"/>
    <property type="match status" value="2"/>
</dbReference>
<dbReference type="AlphaFoldDB" id="A0A9W8YWB2"/>
<accession>A0A9W8YWB2</accession>
<dbReference type="InterPro" id="IPR036412">
    <property type="entry name" value="HAD-like_sf"/>
</dbReference>
<evidence type="ECO:0000313" key="1">
    <source>
        <dbReference type="EMBL" id="KAJ4392200.1"/>
    </source>
</evidence>
<dbReference type="NCBIfam" id="TIGR01456">
    <property type="entry name" value="CECR5"/>
    <property type="match status" value="1"/>
</dbReference>
<dbReference type="GO" id="GO:0005739">
    <property type="term" value="C:mitochondrion"/>
    <property type="evidence" value="ECO:0007669"/>
    <property type="project" value="TreeGrafter"/>
</dbReference>
<comment type="caution">
    <text evidence="1">The sequence shown here is derived from an EMBL/GenBank/DDBJ whole genome shotgun (WGS) entry which is preliminary data.</text>
</comment>
<dbReference type="Proteomes" id="UP001140453">
    <property type="component" value="Unassembled WGS sequence"/>
</dbReference>
<dbReference type="Pfam" id="PF13344">
    <property type="entry name" value="Hydrolase_6"/>
    <property type="match status" value="1"/>
</dbReference>
<dbReference type="InterPro" id="IPR023214">
    <property type="entry name" value="HAD_sf"/>
</dbReference>
<organism evidence="1 2">
    <name type="scientific">Gnomoniopsis smithogilvyi</name>
    <dbReference type="NCBI Taxonomy" id="1191159"/>
    <lineage>
        <taxon>Eukaryota</taxon>
        <taxon>Fungi</taxon>
        <taxon>Dikarya</taxon>
        <taxon>Ascomycota</taxon>
        <taxon>Pezizomycotina</taxon>
        <taxon>Sordariomycetes</taxon>
        <taxon>Sordariomycetidae</taxon>
        <taxon>Diaporthales</taxon>
        <taxon>Gnomoniaceae</taxon>
        <taxon>Gnomoniopsis</taxon>
    </lineage>
</organism>
<dbReference type="NCBIfam" id="TIGR01460">
    <property type="entry name" value="HAD-SF-IIA"/>
    <property type="match status" value="1"/>
</dbReference>